<sequence length="241" mass="27028">MLQAEFYSVPQEFFHGHVTTEDHAEVLKPTPHELSSNSHDQNWLQYIGSCRGSILGCCCQSAVLLSEARLQLPANEDQIDKQHKSALFARQLGQDWATLLRLIEERDFVRRNQPDIQKRLDDISKSAEHSTSGYLAPGSFINYVEGGLPEPALIDLYLGEHIPVVTTAKRSWSSLSSTVDCTTAMRHYDHLGAKISDRLKNSFNEFRSCIIDSGSTPEKATLSAIDLLRDMVLRLSEDSSH</sequence>
<protein>
    <submittedName>
        <fullName evidence="1">Uncharacterized protein</fullName>
    </submittedName>
</protein>
<organism evidence="1 2">
    <name type="scientific">Fasciola hepatica</name>
    <name type="common">Liver fluke</name>
    <dbReference type="NCBI Taxonomy" id="6192"/>
    <lineage>
        <taxon>Eukaryota</taxon>
        <taxon>Metazoa</taxon>
        <taxon>Spiralia</taxon>
        <taxon>Lophotrochozoa</taxon>
        <taxon>Platyhelminthes</taxon>
        <taxon>Trematoda</taxon>
        <taxon>Digenea</taxon>
        <taxon>Plagiorchiida</taxon>
        <taxon>Echinostomata</taxon>
        <taxon>Echinostomatoidea</taxon>
        <taxon>Fasciolidae</taxon>
        <taxon>Fasciola</taxon>
    </lineage>
</organism>
<dbReference type="Proteomes" id="UP000230066">
    <property type="component" value="Unassembled WGS sequence"/>
</dbReference>
<dbReference type="EMBL" id="JXXN02006825">
    <property type="protein sequence ID" value="THD19284.1"/>
    <property type="molecule type" value="Genomic_DNA"/>
</dbReference>
<reference evidence="1" key="1">
    <citation type="submission" date="2019-03" db="EMBL/GenBank/DDBJ databases">
        <title>Improved annotation for the trematode Fasciola hepatica.</title>
        <authorList>
            <person name="Choi Y.-J."/>
            <person name="Martin J."/>
            <person name="Mitreva M."/>
        </authorList>
    </citation>
    <scope>NUCLEOTIDE SEQUENCE [LARGE SCALE GENOMIC DNA]</scope>
</reference>
<dbReference type="AlphaFoldDB" id="A0A4E0QY32"/>
<name>A0A4E0QY32_FASHE</name>
<accession>A0A4E0QY32</accession>
<evidence type="ECO:0000313" key="2">
    <source>
        <dbReference type="Proteomes" id="UP000230066"/>
    </source>
</evidence>
<proteinExistence type="predicted"/>
<keyword evidence="2" id="KW-1185">Reference proteome</keyword>
<comment type="caution">
    <text evidence="1">The sequence shown here is derived from an EMBL/GenBank/DDBJ whole genome shotgun (WGS) entry which is preliminary data.</text>
</comment>
<gene>
    <name evidence="1" type="ORF">D915_010032</name>
</gene>
<evidence type="ECO:0000313" key="1">
    <source>
        <dbReference type="EMBL" id="THD19284.1"/>
    </source>
</evidence>